<evidence type="ECO:0000256" key="4">
    <source>
        <dbReference type="ARBA" id="ARBA00023136"/>
    </source>
</evidence>
<evidence type="ECO:0000313" key="7">
    <source>
        <dbReference type="EMBL" id="ABL97204.1"/>
    </source>
</evidence>
<feature type="transmembrane region" description="Helical" evidence="5">
    <location>
        <begin position="16"/>
        <end position="37"/>
    </location>
</feature>
<evidence type="ECO:0000256" key="5">
    <source>
        <dbReference type="SAM" id="Phobius"/>
    </source>
</evidence>
<dbReference type="InterPro" id="IPR027359">
    <property type="entry name" value="Volt_channel_dom_sf"/>
</dbReference>
<keyword evidence="3 5" id="KW-1133">Transmembrane helix</keyword>
<feature type="transmembrane region" description="Helical" evidence="5">
    <location>
        <begin position="138"/>
        <end position="159"/>
    </location>
</feature>
<protein>
    <submittedName>
        <fullName evidence="7">Putative ion transport protein</fullName>
    </submittedName>
</protein>
<dbReference type="Gene3D" id="1.20.120.350">
    <property type="entry name" value="Voltage-gated potassium channels. Chain C"/>
    <property type="match status" value="1"/>
</dbReference>
<dbReference type="EMBL" id="EF107099">
    <property type="protein sequence ID" value="ABL97204.1"/>
    <property type="molecule type" value="Genomic_DNA"/>
</dbReference>
<evidence type="ECO:0000259" key="6">
    <source>
        <dbReference type="Pfam" id="PF00520"/>
    </source>
</evidence>
<proteinExistence type="predicted"/>
<organism evidence="7">
    <name type="scientific">uncultured marine bacterium EB0_49D07</name>
    <dbReference type="NCBI Taxonomy" id="415439"/>
    <lineage>
        <taxon>Bacteria</taxon>
        <taxon>environmental samples</taxon>
    </lineage>
</organism>
<evidence type="ECO:0000256" key="1">
    <source>
        <dbReference type="ARBA" id="ARBA00004141"/>
    </source>
</evidence>
<dbReference type="PANTHER" id="PTHR10037">
    <property type="entry name" value="VOLTAGE-GATED CATION CHANNEL CALCIUM AND SODIUM"/>
    <property type="match status" value="1"/>
</dbReference>
<dbReference type="GO" id="GO:0005248">
    <property type="term" value="F:voltage-gated sodium channel activity"/>
    <property type="evidence" value="ECO:0007669"/>
    <property type="project" value="TreeGrafter"/>
</dbReference>
<keyword evidence="4 5" id="KW-0472">Membrane</keyword>
<evidence type="ECO:0000256" key="3">
    <source>
        <dbReference type="ARBA" id="ARBA00022989"/>
    </source>
</evidence>
<accession>A4GJA9</accession>
<feature type="transmembrane region" description="Helical" evidence="5">
    <location>
        <begin position="198"/>
        <end position="223"/>
    </location>
</feature>
<dbReference type="GO" id="GO:0001518">
    <property type="term" value="C:voltage-gated sodium channel complex"/>
    <property type="evidence" value="ECO:0007669"/>
    <property type="project" value="TreeGrafter"/>
</dbReference>
<comment type="subcellular location">
    <subcellularLocation>
        <location evidence="1">Membrane</location>
        <topology evidence="1">Multi-pass membrane protein</topology>
    </subcellularLocation>
</comment>
<name>A4GJA9_9BACT</name>
<keyword evidence="2 5" id="KW-0812">Transmembrane</keyword>
<reference evidence="7" key="1">
    <citation type="journal article" date="2007" name="Environ. Microbiol.">
        <title>Proteorhodopsin photosystem gene clusters exhibit co-evolutionary trends and shared ancestry among diverse marine microbial phyla.</title>
        <authorList>
            <person name="McCarren J."/>
            <person name="Delong E.F."/>
        </authorList>
    </citation>
    <scope>NUCLEOTIDE SEQUENCE</scope>
</reference>
<gene>
    <name evidence="7" type="ORF">MBMO_EB0-49D07.0047</name>
</gene>
<dbReference type="AlphaFoldDB" id="A4GJA9"/>
<sequence>MNTFIDFFLKVRNSKAFSGIVIAVIVASAVYAGVSSYDISPEYTVYLDLFDYAITLFFLIEIIIRMISERSLIKFFSDGWNIFDFLIVTISLVPINNVESVFVARLLRIIRVLRIITVVPAFRHIIDSLIKTIPRVGFIALLMFIFMYVWGAIGTMFFGKVDPENWGNIGLALITLVQVATYDDWANIMAQVIDVYPYAWIFFVSFIIINAVILLNMVIGVIVDVMTGGSGIDNLVNNNDKKDSTE</sequence>
<dbReference type="SUPFAM" id="SSF81324">
    <property type="entry name" value="Voltage-gated potassium channels"/>
    <property type="match status" value="1"/>
</dbReference>
<evidence type="ECO:0000256" key="2">
    <source>
        <dbReference type="ARBA" id="ARBA00022692"/>
    </source>
</evidence>
<feature type="transmembrane region" description="Helical" evidence="5">
    <location>
        <begin position="79"/>
        <end position="97"/>
    </location>
</feature>
<dbReference type="Gene3D" id="1.10.287.70">
    <property type="match status" value="1"/>
</dbReference>
<dbReference type="InterPro" id="IPR043203">
    <property type="entry name" value="VGCC_Ca_Na"/>
</dbReference>
<dbReference type="InterPro" id="IPR005821">
    <property type="entry name" value="Ion_trans_dom"/>
</dbReference>
<dbReference type="Pfam" id="PF00520">
    <property type="entry name" value="Ion_trans"/>
    <property type="match status" value="1"/>
</dbReference>
<feature type="domain" description="Ion transport" evidence="6">
    <location>
        <begin position="15"/>
        <end position="224"/>
    </location>
</feature>
<dbReference type="PANTHER" id="PTHR10037:SF62">
    <property type="entry name" value="SODIUM CHANNEL PROTEIN 60E"/>
    <property type="match status" value="1"/>
</dbReference>
<feature type="transmembrane region" description="Helical" evidence="5">
    <location>
        <begin position="49"/>
        <end position="67"/>
    </location>
</feature>